<name>A0A1I1QH50_9GAMM</name>
<dbReference type="RefSeq" id="WP_091988167.1">
    <property type="nucleotide sequence ID" value="NZ_FOLO01000038.1"/>
</dbReference>
<dbReference type="InterPro" id="IPR039255">
    <property type="entry name" value="YceD_bac"/>
</dbReference>
<evidence type="ECO:0000256" key="1">
    <source>
        <dbReference type="ARBA" id="ARBA00002868"/>
    </source>
</evidence>
<dbReference type="GO" id="GO:0005829">
    <property type="term" value="C:cytosol"/>
    <property type="evidence" value="ECO:0007669"/>
    <property type="project" value="TreeGrafter"/>
</dbReference>
<gene>
    <name evidence="6" type="ORF">SAMN02745724_03757</name>
</gene>
<dbReference type="OrthoDB" id="9786771at2"/>
<sequence length="174" mass="19540">MQKVKIPVKINPAKSAHHQLSYDGYIEQSEFTRLGEALKALVGQIEVEIHCKEDHQGLVAICGNVKAKALVICQRCNDDLGLDLELSFAYSPIKMGAESEDLPERYDPVELDEDGEINIYSLLEDELILMVPIVPTHDEASCHYSEEALSFGEIDEQDEKPNPFDILKQLKKNS</sequence>
<dbReference type="InterPro" id="IPR003772">
    <property type="entry name" value="YceD"/>
</dbReference>
<comment type="function">
    <text evidence="1">Plays a role in synthesis, processing and/or stability of 23S rRNA.</text>
</comment>
<evidence type="ECO:0000256" key="5">
    <source>
        <dbReference type="ARBA" id="ARBA00031841"/>
    </source>
</evidence>
<dbReference type="STRING" id="1123010.SAMN02745724_03757"/>
<protein>
    <recommendedName>
        <fullName evidence="3">Large ribosomal RNA subunit accumulation protein YceD</fullName>
    </recommendedName>
    <alternativeName>
        <fullName evidence="5">23S rRNA accumulation protein YceD</fullName>
    </alternativeName>
</protein>
<dbReference type="NCBIfam" id="NF008395">
    <property type="entry name" value="PRK11193.1"/>
    <property type="match status" value="1"/>
</dbReference>
<proteinExistence type="inferred from homology"/>
<dbReference type="AlphaFoldDB" id="A0A1I1QH50"/>
<dbReference type="GO" id="GO:0042254">
    <property type="term" value="P:ribosome biogenesis"/>
    <property type="evidence" value="ECO:0007669"/>
    <property type="project" value="UniProtKB-KW"/>
</dbReference>
<accession>A0A1I1QH50</accession>
<comment type="similarity">
    <text evidence="2">Belongs to the DUF177 domain family.</text>
</comment>
<dbReference type="PANTHER" id="PTHR38099:SF1">
    <property type="entry name" value="LARGE RIBOSOMAL RNA SUBUNIT ACCUMULATION PROTEIN YCED"/>
    <property type="match status" value="1"/>
</dbReference>
<organism evidence="6 7">
    <name type="scientific">Pseudoalteromonas denitrificans DSM 6059</name>
    <dbReference type="NCBI Taxonomy" id="1123010"/>
    <lineage>
        <taxon>Bacteria</taxon>
        <taxon>Pseudomonadati</taxon>
        <taxon>Pseudomonadota</taxon>
        <taxon>Gammaproteobacteria</taxon>
        <taxon>Alteromonadales</taxon>
        <taxon>Pseudoalteromonadaceae</taxon>
        <taxon>Pseudoalteromonas</taxon>
    </lineage>
</organism>
<evidence type="ECO:0000256" key="2">
    <source>
        <dbReference type="ARBA" id="ARBA00010740"/>
    </source>
</evidence>
<dbReference type="Proteomes" id="UP000198862">
    <property type="component" value="Unassembled WGS sequence"/>
</dbReference>
<evidence type="ECO:0000313" key="7">
    <source>
        <dbReference type="Proteomes" id="UP000198862"/>
    </source>
</evidence>
<keyword evidence="7" id="KW-1185">Reference proteome</keyword>
<dbReference type="PANTHER" id="PTHR38099">
    <property type="entry name" value="LARGE RIBOSOMAL RNA SUBUNIT ACCUMULATION PROTEIN YCED"/>
    <property type="match status" value="1"/>
</dbReference>
<evidence type="ECO:0000256" key="3">
    <source>
        <dbReference type="ARBA" id="ARBA00015716"/>
    </source>
</evidence>
<keyword evidence="4" id="KW-0690">Ribosome biogenesis</keyword>
<dbReference type="Pfam" id="PF02620">
    <property type="entry name" value="YceD"/>
    <property type="match status" value="1"/>
</dbReference>
<evidence type="ECO:0000313" key="6">
    <source>
        <dbReference type="EMBL" id="SFD17440.1"/>
    </source>
</evidence>
<evidence type="ECO:0000256" key="4">
    <source>
        <dbReference type="ARBA" id="ARBA00022517"/>
    </source>
</evidence>
<dbReference type="EMBL" id="FOLO01000038">
    <property type="protein sequence ID" value="SFD17440.1"/>
    <property type="molecule type" value="Genomic_DNA"/>
</dbReference>
<reference evidence="6 7" key="1">
    <citation type="submission" date="2016-10" db="EMBL/GenBank/DDBJ databases">
        <authorList>
            <person name="de Groot N.N."/>
        </authorList>
    </citation>
    <scope>NUCLEOTIDE SEQUENCE [LARGE SCALE GENOMIC DNA]</scope>
    <source>
        <strain evidence="6 7">DSM 6059</strain>
    </source>
</reference>